<sequence length="248" mass="28407">MSLYLYAIFNAADLNSVKDLDLQGMNKQSVQFHALEPFAIAYSESQQDRYLASRANLLAHETVQECLMKALEVKQAVPLPLQFGLVIDDWTQVQTDLIEGHQEALMALLDDLKGKREVGIKLFWDQVLELNLALTEDLDLAQKRESLMGKTLSMDEAIEIGQELEAALEKRQRSIIETFLDALQPLCHKYIEGDLLTENMLYNASFLIDDDKEPQFAQLVESLDAQFENRLRIRYNNFTAPYNFVTLE</sequence>
<dbReference type="InterPro" id="IPR009430">
    <property type="entry name" value="GvpL/GvpF"/>
</dbReference>
<dbReference type="EMBL" id="JAZBJZ010000027">
    <property type="protein sequence ID" value="MEE3716866.1"/>
    <property type="molecule type" value="Genomic_DNA"/>
</dbReference>
<dbReference type="PANTHER" id="PTHR36852">
    <property type="entry name" value="PROTEIN GVPL 2"/>
    <property type="match status" value="1"/>
</dbReference>
<dbReference type="Proteomes" id="UP001333818">
    <property type="component" value="Unassembled WGS sequence"/>
</dbReference>
<evidence type="ECO:0000313" key="5">
    <source>
        <dbReference type="Proteomes" id="UP001333818"/>
    </source>
</evidence>
<evidence type="ECO:0000313" key="4">
    <source>
        <dbReference type="EMBL" id="MEE3716866.1"/>
    </source>
</evidence>
<gene>
    <name evidence="4" type="ORF">V2H45_08930</name>
</gene>
<comment type="subcellular location">
    <subcellularLocation>
        <location evidence="2">Gas vesicle</location>
    </subcellularLocation>
</comment>
<keyword evidence="1" id="KW-0304">Gas vesicle</keyword>
<dbReference type="GO" id="GO:0031411">
    <property type="term" value="C:gas vesicle"/>
    <property type="evidence" value="ECO:0007669"/>
    <property type="project" value="UniProtKB-SubCell"/>
</dbReference>
<reference evidence="4" key="1">
    <citation type="submission" date="2024-01" db="EMBL/GenBank/DDBJ databases">
        <title>Bank of Algae and Cyanobacteria of the Azores (BACA) strain genomes.</title>
        <authorList>
            <person name="Luz R."/>
            <person name="Cordeiro R."/>
            <person name="Fonseca A."/>
            <person name="Goncalves V."/>
        </authorList>
    </citation>
    <scope>NUCLEOTIDE SEQUENCE</scope>
    <source>
        <strain evidence="4">BACA0141</strain>
    </source>
</reference>
<evidence type="ECO:0000256" key="3">
    <source>
        <dbReference type="ARBA" id="ARBA00035643"/>
    </source>
</evidence>
<dbReference type="PANTHER" id="PTHR36852:SF1">
    <property type="entry name" value="PROTEIN GVPL 2"/>
    <property type="match status" value="1"/>
</dbReference>
<protein>
    <submittedName>
        <fullName evidence="4">GvpL/GvpF family gas vesicle protein</fullName>
    </submittedName>
</protein>
<dbReference type="GO" id="GO:0031412">
    <property type="term" value="P:gas vesicle organization"/>
    <property type="evidence" value="ECO:0007669"/>
    <property type="project" value="InterPro"/>
</dbReference>
<name>A0AAW9Q1V4_9CYAN</name>
<comment type="similarity">
    <text evidence="3">Belongs to the gas vesicle GvpF/GvpL family.</text>
</comment>
<dbReference type="AlphaFoldDB" id="A0AAW9Q1V4"/>
<accession>A0AAW9Q1V4</accession>
<evidence type="ECO:0000256" key="1">
    <source>
        <dbReference type="ARBA" id="ARBA00022987"/>
    </source>
</evidence>
<organism evidence="4 5">
    <name type="scientific">Tumidithrix elongata BACA0141</name>
    <dbReference type="NCBI Taxonomy" id="2716417"/>
    <lineage>
        <taxon>Bacteria</taxon>
        <taxon>Bacillati</taxon>
        <taxon>Cyanobacteriota</taxon>
        <taxon>Cyanophyceae</taxon>
        <taxon>Pseudanabaenales</taxon>
        <taxon>Pseudanabaenaceae</taxon>
        <taxon>Tumidithrix</taxon>
        <taxon>Tumidithrix elongata</taxon>
    </lineage>
</organism>
<evidence type="ECO:0000256" key="2">
    <source>
        <dbReference type="ARBA" id="ARBA00035108"/>
    </source>
</evidence>
<comment type="caution">
    <text evidence="4">The sequence shown here is derived from an EMBL/GenBank/DDBJ whole genome shotgun (WGS) entry which is preliminary data.</text>
</comment>
<dbReference type="RefSeq" id="WP_330483294.1">
    <property type="nucleotide sequence ID" value="NZ_JAZBJZ010000027.1"/>
</dbReference>
<proteinExistence type="inferred from homology"/>
<dbReference type="Pfam" id="PF06386">
    <property type="entry name" value="GvpL_GvpF"/>
    <property type="match status" value="1"/>
</dbReference>
<keyword evidence="5" id="KW-1185">Reference proteome</keyword>